<protein>
    <submittedName>
        <fullName evidence="1">Uncharacterized protein</fullName>
    </submittedName>
</protein>
<dbReference type="SUPFAM" id="SSF46458">
    <property type="entry name" value="Globin-like"/>
    <property type="match status" value="1"/>
</dbReference>
<evidence type="ECO:0000313" key="1">
    <source>
        <dbReference type="EMBL" id="MFB2895001.1"/>
    </source>
</evidence>
<keyword evidence="2" id="KW-1185">Reference proteome</keyword>
<reference evidence="1 2" key="1">
    <citation type="submission" date="2024-09" db="EMBL/GenBank/DDBJ databases">
        <title>Floridaenema gen nov. (Aerosakkonemataceae, Aerosakkonematales ord. nov., Cyanobacteria) from benthic tropical and subtropical fresh waters, with the description of four new species.</title>
        <authorList>
            <person name="Moretto J.A."/>
            <person name="Berthold D.E."/>
            <person name="Lefler F.W."/>
            <person name="Huang I.-S."/>
            <person name="Laughinghouse H. IV."/>
        </authorList>
    </citation>
    <scope>NUCLEOTIDE SEQUENCE [LARGE SCALE GENOMIC DNA]</scope>
    <source>
        <strain evidence="1 2">BLCC-F50</strain>
    </source>
</reference>
<organism evidence="1 2">
    <name type="scientific">Floridaenema flaviceps BLCC-F50</name>
    <dbReference type="NCBI Taxonomy" id="3153642"/>
    <lineage>
        <taxon>Bacteria</taxon>
        <taxon>Bacillati</taxon>
        <taxon>Cyanobacteriota</taxon>
        <taxon>Cyanophyceae</taxon>
        <taxon>Oscillatoriophycideae</taxon>
        <taxon>Aerosakkonematales</taxon>
        <taxon>Aerosakkonemataceae</taxon>
        <taxon>Floridanema</taxon>
        <taxon>Floridanema flaviceps</taxon>
    </lineage>
</organism>
<comment type="caution">
    <text evidence="1">The sequence shown here is derived from an EMBL/GenBank/DDBJ whole genome shotgun (WGS) entry which is preliminary data.</text>
</comment>
<dbReference type="Proteomes" id="UP001576784">
    <property type="component" value="Unassembled WGS sequence"/>
</dbReference>
<name>A0ABV4XTG3_9CYAN</name>
<gene>
    <name evidence="1" type="ORF">ACE1CI_19005</name>
</gene>
<proteinExistence type="predicted"/>
<dbReference type="RefSeq" id="WP_413264643.1">
    <property type="nucleotide sequence ID" value="NZ_JBHFNR010000141.1"/>
</dbReference>
<sequence>MKNYGKSLDKQYYAEAAERLSDNREAAIADILKNSGVQGLAVNGDIAPVKEAIDLHLRLLAEYLINGDKIVLPWGRIGGKDNADPTVAAVGAITLAYLRNRICAPRDMSAGAATAFRAAVDKVLTSLY</sequence>
<dbReference type="EMBL" id="JBHFNR010000141">
    <property type="protein sequence ID" value="MFB2895001.1"/>
    <property type="molecule type" value="Genomic_DNA"/>
</dbReference>
<accession>A0ABV4XTG3</accession>
<evidence type="ECO:0000313" key="2">
    <source>
        <dbReference type="Proteomes" id="UP001576784"/>
    </source>
</evidence>
<dbReference type="InterPro" id="IPR009050">
    <property type="entry name" value="Globin-like_sf"/>
</dbReference>